<protein>
    <submittedName>
        <fullName evidence="1">Uncharacterized protein</fullName>
    </submittedName>
</protein>
<keyword evidence="2" id="KW-1185">Reference proteome</keyword>
<dbReference type="AlphaFoldDB" id="A0A9P5U506"/>
<dbReference type="OrthoDB" id="3265815at2759"/>
<sequence>MEAFNWEAFYTQQPVSGSSPQLVNASPVSIPGNSTSSILLTPPDVNDPQNSPLISQQLHSPENHNHDSVSTTFGLNGVLDSNLYSGGPFHPPDTAFVSTDSDVNDPQNSPLISQQLHSPENHNHDSWWPFHPPDTAFVSTDSVFFYVHSDIILSISYNNFRSLIPTPLSRSISRGQNAQDHFRPPGSRTINTIRVPEPSEILNLILHIIYNIYCTSRPTLTELSTAIGQLSLYGVHTGSQINVDSQTYALLIARAPFAPLDVYVLAAKRDLRNVAVATSPHLLSLRLPTITDEIAEEMGPKYLRKLFFLHVGRLDALKRILLHPPQSHTPISSCSFTNQQALTRAWALASAQLVWDARPDMSPGYLQSTFSPLANDLSCDFCKQYLQGRIRRLLDEWAAVKASLVFLKNMVYYSLMFSRSVQYNRKQRKLLAYILES</sequence>
<dbReference type="Proteomes" id="UP000772434">
    <property type="component" value="Unassembled WGS sequence"/>
</dbReference>
<accession>A0A9P5U506</accession>
<gene>
    <name evidence="1" type="ORF">BDP27DRAFT_1449713</name>
</gene>
<organism evidence="1 2">
    <name type="scientific">Rhodocollybia butyracea</name>
    <dbReference type="NCBI Taxonomy" id="206335"/>
    <lineage>
        <taxon>Eukaryota</taxon>
        <taxon>Fungi</taxon>
        <taxon>Dikarya</taxon>
        <taxon>Basidiomycota</taxon>
        <taxon>Agaricomycotina</taxon>
        <taxon>Agaricomycetes</taxon>
        <taxon>Agaricomycetidae</taxon>
        <taxon>Agaricales</taxon>
        <taxon>Marasmiineae</taxon>
        <taxon>Omphalotaceae</taxon>
        <taxon>Rhodocollybia</taxon>
    </lineage>
</organism>
<evidence type="ECO:0000313" key="1">
    <source>
        <dbReference type="EMBL" id="KAF9066481.1"/>
    </source>
</evidence>
<dbReference type="EMBL" id="JADNRY010000087">
    <property type="protein sequence ID" value="KAF9066481.1"/>
    <property type="molecule type" value="Genomic_DNA"/>
</dbReference>
<comment type="caution">
    <text evidence="1">The sequence shown here is derived from an EMBL/GenBank/DDBJ whole genome shotgun (WGS) entry which is preliminary data.</text>
</comment>
<proteinExistence type="predicted"/>
<evidence type="ECO:0000313" key="2">
    <source>
        <dbReference type="Proteomes" id="UP000772434"/>
    </source>
</evidence>
<reference evidence="1" key="1">
    <citation type="submission" date="2020-11" db="EMBL/GenBank/DDBJ databases">
        <authorList>
            <consortium name="DOE Joint Genome Institute"/>
            <person name="Ahrendt S."/>
            <person name="Riley R."/>
            <person name="Andreopoulos W."/>
            <person name="Labutti K."/>
            <person name="Pangilinan J."/>
            <person name="Ruiz-Duenas F.J."/>
            <person name="Barrasa J.M."/>
            <person name="Sanchez-Garcia M."/>
            <person name="Camarero S."/>
            <person name="Miyauchi S."/>
            <person name="Serrano A."/>
            <person name="Linde D."/>
            <person name="Babiker R."/>
            <person name="Drula E."/>
            <person name="Ayuso-Fernandez I."/>
            <person name="Pacheco R."/>
            <person name="Padilla G."/>
            <person name="Ferreira P."/>
            <person name="Barriuso J."/>
            <person name="Kellner H."/>
            <person name="Castanera R."/>
            <person name="Alfaro M."/>
            <person name="Ramirez L."/>
            <person name="Pisabarro A.G."/>
            <person name="Kuo A."/>
            <person name="Tritt A."/>
            <person name="Lipzen A."/>
            <person name="He G."/>
            <person name="Yan M."/>
            <person name="Ng V."/>
            <person name="Cullen D."/>
            <person name="Martin F."/>
            <person name="Rosso M.-N."/>
            <person name="Henrissat B."/>
            <person name="Hibbett D."/>
            <person name="Martinez A.T."/>
            <person name="Grigoriev I.V."/>
        </authorList>
    </citation>
    <scope>NUCLEOTIDE SEQUENCE</scope>
    <source>
        <strain evidence="1">AH 40177</strain>
    </source>
</reference>
<name>A0A9P5U506_9AGAR</name>